<sequence length="190" mass="20295">MRLIKEIIASVALLVFSSLPVMGEESFRRTSSQKGVGVSTDVVVVAMPVAALTGILVEKDWKGLKQGALTAVTSVGASLILKYAIKEERPDFSNNHSFPSGHTSTAFATAAFLQRRYGWKFGVPAFALATYVGWGRVYAKKHHWWDVVAGAAIGAGAAFIYTTPLARDHDISISPCVSSDAVSVTACISF</sequence>
<gene>
    <name evidence="1" type="ORF">E5331_18685</name>
</gene>
<keyword evidence="2" id="KW-1185">Reference proteome</keyword>
<proteinExistence type="predicted"/>
<evidence type="ECO:0000313" key="2">
    <source>
        <dbReference type="Proteomes" id="UP000306319"/>
    </source>
</evidence>
<dbReference type="EMBL" id="SRYB01000043">
    <property type="protein sequence ID" value="TGY76205.1"/>
    <property type="molecule type" value="Genomic_DNA"/>
</dbReference>
<name>A0AC61RB48_9BACT</name>
<protein>
    <submittedName>
        <fullName evidence="1">Phosphatase PAP2 family protein</fullName>
    </submittedName>
</protein>
<comment type="caution">
    <text evidence="1">The sequence shown here is derived from an EMBL/GenBank/DDBJ whole genome shotgun (WGS) entry which is preliminary data.</text>
</comment>
<dbReference type="Proteomes" id="UP000306319">
    <property type="component" value="Unassembled WGS sequence"/>
</dbReference>
<evidence type="ECO:0000313" key="1">
    <source>
        <dbReference type="EMBL" id="TGY76205.1"/>
    </source>
</evidence>
<reference evidence="1" key="1">
    <citation type="submission" date="2019-04" db="EMBL/GenBank/DDBJ databases">
        <title>Microbes associate with the intestines of laboratory mice.</title>
        <authorList>
            <person name="Navarre W."/>
            <person name="Wong E."/>
            <person name="Huang K."/>
            <person name="Tropini C."/>
            <person name="Ng K."/>
            <person name="Yu B."/>
        </authorList>
    </citation>
    <scope>NUCLEOTIDE SEQUENCE</scope>
    <source>
        <strain evidence="1">NM04_E33</strain>
    </source>
</reference>
<accession>A0AC61RB48</accession>
<organism evidence="1 2">
    <name type="scientific">Lepagella muris</name>
    <dbReference type="NCBI Taxonomy" id="3032870"/>
    <lineage>
        <taxon>Bacteria</taxon>
        <taxon>Pseudomonadati</taxon>
        <taxon>Bacteroidota</taxon>
        <taxon>Bacteroidia</taxon>
        <taxon>Bacteroidales</taxon>
        <taxon>Muribaculaceae</taxon>
        <taxon>Lepagella</taxon>
    </lineage>
</organism>